<evidence type="ECO:0000256" key="2">
    <source>
        <dbReference type="ARBA" id="ARBA00023015"/>
    </source>
</evidence>
<dbReference type="InterPro" id="IPR050655">
    <property type="entry name" value="Plant_B3_domain"/>
</dbReference>
<dbReference type="Gene3D" id="2.40.330.10">
    <property type="entry name" value="DNA-binding pseudobarrel domain"/>
    <property type="match status" value="1"/>
</dbReference>
<organism evidence="7 8">
    <name type="scientific">Linum trigynum</name>
    <dbReference type="NCBI Taxonomy" id="586398"/>
    <lineage>
        <taxon>Eukaryota</taxon>
        <taxon>Viridiplantae</taxon>
        <taxon>Streptophyta</taxon>
        <taxon>Embryophyta</taxon>
        <taxon>Tracheophyta</taxon>
        <taxon>Spermatophyta</taxon>
        <taxon>Magnoliopsida</taxon>
        <taxon>eudicotyledons</taxon>
        <taxon>Gunneridae</taxon>
        <taxon>Pentapetalae</taxon>
        <taxon>rosids</taxon>
        <taxon>fabids</taxon>
        <taxon>Malpighiales</taxon>
        <taxon>Linaceae</taxon>
        <taxon>Linum</taxon>
    </lineage>
</organism>
<dbReference type="SUPFAM" id="SSF101936">
    <property type="entry name" value="DNA-binding pseudobarrel domain"/>
    <property type="match status" value="1"/>
</dbReference>
<dbReference type="Pfam" id="PF02362">
    <property type="entry name" value="B3"/>
    <property type="match status" value="1"/>
</dbReference>
<dbReference type="AlphaFoldDB" id="A0AAV2DYR8"/>
<keyword evidence="2" id="KW-0805">Transcription regulation</keyword>
<dbReference type="PANTHER" id="PTHR31920:SF51">
    <property type="entry name" value="BINDING PROTEIN, PUTATIVE-RELATED"/>
    <property type="match status" value="1"/>
</dbReference>
<evidence type="ECO:0000256" key="3">
    <source>
        <dbReference type="ARBA" id="ARBA00023125"/>
    </source>
</evidence>
<evidence type="ECO:0000256" key="1">
    <source>
        <dbReference type="ARBA" id="ARBA00004123"/>
    </source>
</evidence>
<proteinExistence type="predicted"/>
<keyword evidence="4" id="KW-0804">Transcription</keyword>
<dbReference type="InterPro" id="IPR015300">
    <property type="entry name" value="DNA-bd_pseudobarrel_sf"/>
</dbReference>
<accession>A0AAV2DYR8</accession>
<evidence type="ECO:0000256" key="5">
    <source>
        <dbReference type="ARBA" id="ARBA00023242"/>
    </source>
</evidence>
<dbReference type="InterPro" id="IPR003340">
    <property type="entry name" value="B3_DNA-bd"/>
</dbReference>
<dbReference type="GO" id="GO:0005634">
    <property type="term" value="C:nucleus"/>
    <property type="evidence" value="ECO:0007669"/>
    <property type="project" value="UniProtKB-SubCell"/>
</dbReference>
<name>A0AAV2DYR8_9ROSI</name>
<keyword evidence="5" id="KW-0539">Nucleus</keyword>
<sequence length="146" mass="16736">MKFGRRYGRQLGGRMAQLHLPNGSVWNVGISSGRGTRIHDIWLDQGWASFMDNYSLLLHYFLTFKYVEESIFQVRIYDLTTCEISYPPIHDPTGNHNNEKAEDGHKSSVVYLGSTKPENDDDDDEALDSIIQKNQKKNKVNLLGIF</sequence>
<keyword evidence="3" id="KW-0238">DNA-binding</keyword>
<evidence type="ECO:0000313" key="7">
    <source>
        <dbReference type="EMBL" id="CAL1378662.1"/>
    </source>
</evidence>
<dbReference type="Proteomes" id="UP001497516">
    <property type="component" value="Chromosome 3"/>
</dbReference>
<reference evidence="7 8" key="1">
    <citation type="submission" date="2024-04" db="EMBL/GenBank/DDBJ databases">
        <authorList>
            <person name="Fracassetti M."/>
        </authorList>
    </citation>
    <scope>NUCLEOTIDE SEQUENCE [LARGE SCALE GENOMIC DNA]</scope>
</reference>
<feature type="domain" description="TF-B3" evidence="6">
    <location>
        <begin position="1"/>
        <end position="80"/>
    </location>
</feature>
<comment type="subcellular location">
    <subcellularLocation>
        <location evidence="1">Nucleus</location>
    </subcellularLocation>
</comment>
<dbReference type="CDD" id="cd10017">
    <property type="entry name" value="B3_DNA"/>
    <property type="match status" value="1"/>
</dbReference>
<gene>
    <name evidence="7" type="ORF">LTRI10_LOCUS20228</name>
</gene>
<evidence type="ECO:0000313" key="8">
    <source>
        <dbReference type="Proteomes" id="UP001497516"/>
    </source>
</evidence>
<dbReference type="PANTHER" id="PTHR31920">
    <property type="entry name" value="B3 DOMAIN-CONTAINING"/>
    <property type="match status" value="1"/>
</dbReference>
<keyword evidence="8" id="KW-1185">Reference proteome</keyword>
<dbReference type="EMBL" id="OZ034816">
    <property type="protein sequence ID" value="CAL1378662.1"/>
    <property type="molecule type" value="Genomic_DNA"/>
</dbReference>
<protein>
    <recommendedName>
        <fullName evidence="6">TF-B3 domain-containing protein</fullName>
    </recommendedName>
</protein>
<evidence type="ECO:0000259" key="6">
    <source>
        <dbReference type="PROSITE" id="PS50863"/>
    </source>
</evidence>
<dbReference type="PROSITE" id="PS50863">
    <property type="entry name" value="B3"/>
    <property type="match status" value="1"/>
</dbReference>
<evidence type="ECO:0000256" key="4">
    <source>
        <dbReference type="ARBA" id="ARBA00023163"/>
    </source>
</evidence>
<dbReference type="GO" id="GO:0003677">
    <property type="term" value="F:DNA binding"/>
    <property type="evidence" value="ECO:0007669"/>
    <property type="project" value="UniProtKB-KW"/>
</dbReference>